<evidence type="ECO:0000313" key="3">
    <source>
        <dbReference type="Proteomes" id="UP000592820"/>
    </source>
</evidence>
<feature type="region of interest" description="Disordered" evidence="1">
    <location>
        <begin position="1"/>
        <end position="20"/>
    </location>
</feature>
<dbReference type="Proteomes" id="UP000592820">
    <property type="component" value="Unassembled WGS sequence"/>
</dbReference>
<dbReference type="EMBL" id="JACHDE010000003">
    <property type="protein sequence ID" value="MBB5399853.1"/>
    <property type="molecule type" value="Genomic_DNA"/>
</dbReference>
<gene>
    <name evidence="2" type="ORF">HDG41_001902</name>
</gene>
<dbReference type="GeneID" id="301107427"/>
<dbReference type="RefSeq" id="WP_255215120.1">
    <property type="nucleotide sequence ID" value="NZ_JAALDK010000001.1"/>
</dbReference>
<reference evidence="2 3" key="1">
    <citation type="submission" date="2020-08" db="EMBL/GenBank/DDBJ databases">
        <title>Genomic Encyclopedia of Type Strains, Phase IV (KMG-V): Genome sequencing to study the core and pangenomes of soil and plant-associated prokaryotes.</title>
        <authorList>
            <person name="Whitman W."/>
        </authorList>
    </citation>
    <scope>NUCLEOTIDE SEQUENCE [LARGE SCALE GENOMIC DNA]</scope>
    <source>
        <strain evidence="2 3">JPY162</strain>
    </source>
</reference>
<proteinExistence type="predicted"/>
<organism evidence="2 3">
    <name type="scientific">Paraburkholderia youngii</name>
    <dbReference type="NCBI Taxonomy" id="2782701"/>
    <lineage>
        <taxon>Bacteria</taxon>
        <taxon>Pseudomonadati</taxon>
        <taxon>Pseudomonadota</taxon>
        <taxon>Betaproteobacteria</taxon>
        <taxon>Burkholderiales</taxon>
        <taxon>Burkholderiaceae</taxon>
        <taxon>Paraburkholderia</taxon>
    </lineage>
</organism>
<evidence type="ECO:0000313" key="2">
    <source>
        <dbReference type="EMBL" id="MBB5399853.1"/>
    </source>
</evidence>
<evidence type="ECO:0000256" key="1">
    <source>
        <dbReference type="SAM" id="MobiDB-lite"/>
    </source>
</evidence>
<sequence length="43" mass="4735">MSDPPFPPFAAVSSPDGDRPFAWVARHGVGEVERREVRDGALR</sequence>
<dbReference type="AlphaFoldDB" id="A0A7W8P358"/>
<name>A0A7W8P358_9BURK</name>
<accession>A0A7W8P358</accession>
<comment type="caution">
    <text evidence="2">The sequence shown here is derived from an EMBL/GenBank/DDBJ whole genome shotgun (WGS) entry which is preliminary data.</text>
</comment>
<protein>
    <submittedName>
        <fullName evidence="2">Uncharacterized protein</fullName>
    </submittedName>
</protein>